<feature type="signal peptide" evidence="2">
    <location>
        <begin position="1"/>
        <end position="21"/>
    </location>
</feature>
<dbReference type="InterPro" id="IPR045860">
    <property type="entry name" value="Snake_toxin-like_sf"/>
</dbReference>
<keyword evidence="1" id="KW-0812">Transmembrane</keyword>
<dbReference type="Proteomes" id="UP000887574">
    <property type="component" value="Unplaced"/>
</dbReference>
<organism evidence="3 4">
    <name type="scientific">Ditylenchus dipsaci</name>
    <dbReference type="NCBI Taxonomy" id="166011"/>
    <lineage>
        <taxon>Eukaryota</taxon>
        <taxon>Metazoa</taxon>
        <taxon>Ecdysozoa</taxon>
        <taxon>Nematoda</taxon>
        <taxon>Chromadorea</taxon>
        <taxon>Rhabditida</taxon>
        <taxon>Tylenchina</taxon>
        <taxon>Tylenchomorpha</taxon>
        <taxon>Sphaerularioidea</taxon>
        <taxon>Anguinidae</taxon>
        <taxon>Anguininae</taxon>
        <taxon>Ditylenchus</taxon>
    </lineage>
</organism>
<name>A0A915ENR7_9BILA</name>
<feature type="transmembrane region" description="Helical" evidence="1">
    <location>
        <begin position="131"/>
        <end position="151"/>
    </location>
</feature>
<feature type="chain" id="PRO_5037793856" evidence="2">
    <location>
        <begin position="22"/>
        <end position="152"/>
    </location>
</feature>
<proteinExistence type="predicted"/>
<dbReference type="SUPFAM" id="SSF57302">
    <property type="entry name" value="Snake toxin-like"/>
    <property type="match status" value="1"/>
</dbReference>
<evidence type="ECO:0000256" key="2">
    <source>
        <dbReference type="SAM" id="SignalP"/>
    </source>
</evidence>
<keyword evidence="1" id="KW-0472">Membrane</keyword>
<dbReference type="WBParaSite" id="jg7305">
    <property type="protein sequence ID" value="jg7305"/>
    <property type="gene ID" value="jg7305"/>
</dbReference>
<evidence type="ECO:0000313" key="4">
    <source>
        <dbReference type="WBParaSite" id="jg7305"/>
    </source>
</evidence>
<evidence type="ECO:0000313" key="3">
    <source>
        <dbReference type="Proteomes" id="UP000887574"/>
    </source>
</evidence>
<keyword evidence="2" id="KW-0732">Signal</keyword>
<accession>A0A915ENR7</accession>
<dbReference type="AlphaFoldDB" id="A0A915ENR7"/>
<sequence>MSSLYLKFAVLLVCGIAGSQALKCYFQTEGPEEGSSKEASKEYECAPRDKYCVDFGGTLRNPVKNVTLALRSCEGDVKRYLDPISSKIGEKIDFECASADGKKKDIGPLTYWYNCCTTDDCNNAAISSFNMVLLFQLVTSCVLLSTFFSIAA</sequence>
<keyword evidence="1" id="KW-1133">Transmembrane helix</keyword>
<evidence type="ECO:0000256" key="1">
    <source>
        <dbReference type="SAM" id="Phobius"/>
    </source>
</evidence>
<protein>
    <submittedName>
        <fullName evidence="4">UPAR/Ly6 domain-containing protein</fullName>
    </submittedName>
</protein>
<keyword evidence="3" id="KW-1185">Reference proteome</keyword>
<reference evidence="4" key="1">
    <citation type="submission" date="2022-11" db="UniProtKB">
        <authorList>
            <consortium name="WormBaseParasite"/>
        </authorList>
    </citation>
    <scope>IDENTIFICATION</scope>
</reference>